<evidence type="ECO:0000313" key="4">
    <source>
        <dbReference type="Proteomes" id="UP000262379"/>
    </source>
</evidence>
<dbReference type="RefSeq" id="WP_116624078.1">
    <property type="nucleotide sequence ID" value="NZ_QURN01000008.1"/>
</dbReference>
<keyword evidence="4" id="KW-1185">Reference proteome</keyword>
<dbReference type="InterPro" id="IPR050879">
    <property type="entry name" value="Acyltransferase_3"/>
</dbReference>
<proteinExistence type="predicted"/>
<feature type="transmembrane region" description="Helical" evidence="1">
    <location>
        <begin position="56"/>
        <end position="77"/>
    </location>
</feature>
<dbReference type="InterPro" id="IPR002656">
    <property type="entry name" value="Acyl_transf_3_dom"/>
</dbReference>
<feature type="transmembrane region" description="Helical" evidence="1">
    <location>
        <begin position="199"/>
        <end position="219"/>
    </location>
</feature>
<dbReference type="PANTHER" id="PTHR23028:SF131">
    <property type="entry name" value="BLR2367 PROTEIN"/>
    <property type="match status" value="1"/>
</dbReference>
<organism evidence="3 4">
    <name type="scientific">Mesorhizobium denitrificans</name>
    <dbReference type="NCBI Taxonomy" id="2294114"/>
    <lineage>
        <taxon>Bacteria</taxon>
        <taxon>Pseudomonadati</taxon>
        <taxon>Pseudomonadota</taxon>
        <taxon>Alphaproteobacteria</taxon>
        <taxon>Hyphomicrobiales</taxon>
        <taxon>Phyllobacteriaceae</taxon>
        <taxon>Mesorhizobium</taxon>
    </lineage>
</organism>
<feature type="transmembrane region" description="Helical" evidence="1">
    <location>
        <begin position="310"/>
        <end position="334"/>
    </location>
</feature>
<dbReference type="PANTHER" id="PTHR23028">
    <property type="entry name" value="ACETYLTRANSFERASE"/>
    <property type="match status" value="1"/>
</dbReference>
<evidence type="ECO:0000256" key="1">
    <source>
        <dbReference type="SAM" id="Phobius"/>
    </source>
</evidence>
<keyword evidence="1" id="KW-1133">Transmembrane helix</keyword>
<evidence type="ECO:0000313" key="3">
    <source>
        <dbReference type="EMBL" id="RFC67204.1"/>
    </source>
</evidence>
<dbReference type="Proteomes" id="UP000262379">
    <property type="component" value="Unassembled WGS sequence"/>
</dbReference>
<dbReference type="GO" id="GO:0016020">
    <property type="term" value="C:membrane"/>
    <property type="evidence" value="ECO:0007669"/>
    <property type="project" value="TreeGrafter"/>
</dbReference>
<protein>
    <submittedName>
        <fullName evidence="3">Acyltransferase</fullName>
    </submittedName>
</protein>
<dbReference type="EMBL" id="QURN01000008">
    <property type="protein sequence ID" value="RFC67204.1"/>
    <property type="molecule type" value="Genomic_DNA"/>
</dbReference>
<dbReference type="GO" id="GO:0016747">
    <property type="term" value="F:acyltransferase activity, transferring groups other than amino-acyl groups"/>
    <property type="evidence" value="ECO:0007669"/>
    <property type="project" value="InterPro"/>
</dbReference>
<keyword evidence="1" id="KW-0812">Transmembrane</keyword>
<feature type="transmembrane region" description="Helical" evidence="1">
    <location>
        <begin position="253"/>
        <end position="271"/>
    </location>
</feature>
<dbReference type="Pfam" id="PF01757">
    <property type="entry name" value="Acyl_transf_3"/>
    <property type="match status" value="1"/>
</dbReference>
<feature type="transmembrane region" description="Helical" evidence="1">
    <location>
        <begin position="278"/>
        <end position="298"/>
    </location>
</feature>
<name>A0A371XDU0_9HYPH</name>
<feature type="transmembrane region" description="Helical" evidence="1">
    <location>
        <begin position="176"/>
        <end position="193"/>
    </location>
</feature>
<dbReference type="AlphaFoldDB" id="A0A371XDU0"/>
<reference evidence="4" key="1">
    <citation type="submission" date="2018-08" db="EMBL/GenBank/DDBJ databases">
        <authorList>
            <person name="Im W.T."/>
        </authorList>
    </citation>
    <scope>NUCLEOTIDE SEQUENCE [LARGE SCALE GENOMIC DNA]</scope>
    <source>
        <strain evidence="4">LA-28</strain>
    </source>
</reference>
<dbReference type="GO" id="GO:0000271">
    <property type="term" value="P:polysaccharide biosynthetic process"/>
    <property type="evidence" value="ECO:0007669"/>
    <property type="project" value="TreeGrafter"/>
</dbReference>
<feature type="transmembrane region" description="Helical" evidence="1">
    <location>
        <begin position="231"/>
        <end position="247"/>
    </location>
</feature>
<sequence length="357" mass="39323">MSASSIASVAPVDRTKSQARSKLVGLQILRFVAAFAVVLFHIGSAYQIKWGYESNVFAIGAAGVDIFFVISGFIIAYTTDAARGAWHFCKRRIVRIVPLYWILTLGIAAIAFIRPELLNSTLVNGETLFKSLFFIPFEKANGAIQPILFLGWTLNYEMFFYTVYAACTAVGLRTPFAPALLIILLVALGRIVRVDHIAWQFYTNPIMLEFVFGITLYAIHSRWPEVFRRHWLFIAALGLLIAARQLLPGLPWIFANGVPAATLVAFALTWAPKHTPLIAMLVLFGDSSYSLYLSHPYIIEALAKVLPADAGLLVQIVAGAISSCIAIVASVALYKLIEQPSQKLFLARTPQLVRSSG</sequence>
<keyword evidence="3" id="KW-0012">Acyltransferase</keyword>
<feature type="transmembrane region" description="Helical" evidence="1">
    <location>
        <begin position="97"/>
        <end position="114"/>
    </location>
</feature>
<accession>A0A371XDU0</accession>
<feature type="transmembrane region" description="Helical" evidence="1">
    <location>
        <begin position="143"/>
        <end position="164"/>
    </location>
</feature>
<keyword evidence="1" id="KW-0472">Membrane</keyword>
<comment type="caution">
    <text evidence="3">The sequence shown here is derived from an EMBL/GenBank/DDBJ whole genome shotgun (WGS) entry which is preliminary data.</text>
</comment>
<feature type="domain" description="Acyltransferase 3" evidence="2">
    <location>
        <begin position="25"/>
        <end position="333"/>
    </location>
</feature>
<keyword evidence="3" id="KW-0808">Transferase</keyword>
<gene>
    <name evidence="3" type="ORF">DY251_11605</name>
</gene>
<evidence type="ECO:0000259" key="2">
    <source>
        <dbReference type="Pfam" id="PF01757"/>
    </source>
</evidence>
<feature type="transmembrane region" description="Helical" evidence="1">
    <location>
        <begin position="23"/>
        <end position="44"/>
    </location>
</feature>